<dbReference type="AlphaFoldDB" id="M9M7D3"/>
<organism evidence="1 2">
    <name type="scientific">Paenibacillus popilliae ATCC 14706</name>
    <dbReference type="NCBI Taxonomy" id="1212764"/>
    <lineage>
        <taxon>Bacteria</taxon>
        <taxon>Bacillati</taxon>
        <taxon>Bacillota</taxon>
        <taxon>Bacilli</taxon>
        <taxon>Bacillales</taxon>
        <taxon>Paenibacillaceae</taxon>
        <taxon>Paenibacillus</taxon>
    </lineage>
</organism>
<protein>
    <submittedName>
        <fullName evidence="1">Predicted O-linked N-acetylglucosamine transferase</fullName>
    </submittedName>
</protein>
<dbReference type="RefSeq" id="WP_006287285.1">
    <property type="nucleotide sequence ID" value="NZ_BALG01000228.1"/>
</dbReference>
<dbReference type="GO" id="GO:0016740">
    <property type="term" value="F:transferase activity"/>
    <property type="evidence" value="ECO:0007669"/>
    <property type="project" value="UniProtKB-KW"/>
</dbReference>
<comment type="caution">
    <text evidence="1">The sequence shown here is derived from an EMBL/GenBank/DDBJ whole genome shotgun (WGS) entry which is preliminary data.</text>
</comment>
<evidence type="ECO:0000313" key="2">
    <source>
        <dbReference type="Proteomes" id="UP000029453"/>
    </source>
</evidence>
<name>M9M7D3_PAEPP</name>
<keyword evidence="1" id="KW-0808">Transferase</keyword>
<gene>
    <name evidence="1" type="ORF">PPOP_3002</name>
</gene>
<accession>M9M7D3</accession>
<sequence length="170" mass="19708">MILKFVLIATLLPTPQVASEDPLSRAILEGRNPIGDNQTVDDTVSIFKGKYKKEVLLPTYIPFKVTHRGGTYDIQNKRIRISYYNSDTKDTLTVSVFYTQDDLEHHVPSKYEKIKLQDGTNAAYIRSRNEYFADYLFFKKEEYEYRLGLILKNSSKKELLLKIASSLEKK</sequence>
<dbReference type="Proteomes" id="UP000029453">
    <property type="component" value="Unassembled WGS sequence"/>
</dbReference>
<reference evidence="1 2" key="1">
    <citation type="submission" date="2012-10" db="EMBL/GenBank/DDBJ databases">
        <title>Draft Genome Sequence of Paenibacillus popilliae ATCC 14706T.</title>
        <authorList>
            <person name="Iiyama K."/>
            <person name="Mori K."/>
            <person name="Mon H."/>
            <person name="Chieda Y."/>
            <person name="Lee J.M."/>
            <person name="Kusakabe T."/>
            <person name="Tashiro K."/>
            <person name="Asano S."/>
            <person name="Yasunaga-Aoki C."/>
            <person name="Shimizu S."/>
        </authorList>
    </citation>
    <scope>NUCLEOTIDE SEQUENCE [LARGE SCALE GENOMIC DNA]</scope>
    <source>
        <strain evidence="1 2">ATCC 14706</strain>
    </source>
</reference>
<dbReference type="OrthoDB" id="2595720at2"/>
<keyword evidence="2" id="KW-1185">Reference proteome</keyword>
<proteinExistence type="predicted"/>
<dbReference type="EMBL" id="BALG01000228">
    <property type="protein sequence ID" value="GAC43603.1"/>
    <property type="molecule type" value="Genomic_DNA"/>
</dbReference>
<evidence type="ECO:0000313" key="1">
    <source>
        <dbReference type="EMBL" id="GAC43603.1"/>
    </source>
</evidence>